<dbReference type="STRING" id="50376.A0A517L6W7"/>
<dbReference type="EMBL" id="CP042190">
    <property type="protein sequence ID" value="QDS71379.1"/>
    <property type="molecule type" value="Genomic_DNA"/>
</dbReference>
<feature type="region of interest" description="Disordered" evidence="1">
    <location>
        <begin position="1"/>
        <end position="89"/>
    </location>
</feature>
<feature type="compositionally biased region" description="Basic and acidic residues" evidence="1">
    <location>
        <begin position="59"/>
        <end position="89"/>
    </location>
</feature>
<reference evidence="2 3" key="1">
    <citation type="submission" date="2019-07" db="EMBL/GenBank/DDBJ databases">
        <title>Finished genome of Venturia effusa.</title>
        <authorList>
            <person name="Young C.A."/>
            <person name="Cox M.P."/>
            <person name="Ganley A.R.D."/>
            <person name="David W.J."/>
        </authorList>
    </citation>
    <scope>NUCLEOTIDE SEQUENCE [LARGE SCALE GENOMIC DNA]</scope>
    <source>
        <strain evidence="3">albino</strain>
    </source>
</reference>
<dbReference type="Gene3D" id="6.10.280.100">
    <property type="match status" value="1"/>
</dbReference>
<proteinExistence type="predicted"/>
<gene>
    <name evidence="2" type="ORF">FKW77_002710</name>
</gene>
<dbReference type="AlphaFoldDB" id="A0A517L6W7"/>
<feature type="compositionally biased region" description="Polar residues" evidence="1">
    <location>
        <begin position="19"/>
        <end position="34"/>
    </location>
</feature>
<evidence type="ECO:0000313" key="2">
    <source>
        <dbReference type="EMBL" id="QDS71379.1"/>
    </source>
</evidence>
<dbReference type="PIRSF" id="PIRSF002590">
    <property type="entry name" value="HSP9/HSP12_fun"/>
    <property type="match status" value="1"/>
</dbReference>
<keyword evidence="3" id="KW-1185">Reference proteome</keyword>
<organism evidence="2 3">
    <name type="scientific">Venturia effusa</name>
    <dbReference type="NCBI Taxonomy" id="50376"/>
    <lineage>
        <taxon>Eukaryota</taxon>
        <taxon>Fungi</taxon>
        <taxon>Dikarya</taxon>
        <taxon>Ascomycota</taxon>
        <taxon>Pezizomycotina</taxon>
        <taxon>Dothideomycetes</taxon>
        <taxon>Pleosporomycetidae</taxon>
        <taxon>Venturiales</taxon>
        <taxon>Venturiaceae</taxon>
        <taxon>Venturia</taxon>
    </lineage>
</organism>
<dbReference type="InterPro" id="IPR007250">
    <property type="entry name" value="HSP9_HSP12"/>
</dbReference>
<evidence type="ECO:0000313" key="3">
    <source>
        <dbReference type="Proteomes" id="UP000316270"/>
    </source>
</evidence>
<dbReference type="Pfam" id="PF04119">
    <property type="entry name" value="HSP9_HSP12"/>
    <property type="match status" value="1"/>
</dbReference>
<accession>A0A517L6W7</accession>
<dbReference type="Proteomes" id="UP000316270">
    <property type="component" value="Chromosome 6"/>
</dbReference>
<feature type="compositionally biased region" description="Basic and acidic residues" evidence="1">
    <location>
        <begin position="1"/>
        <end position="18"/>
    </location>
</feature>
<name>A0A517L6W7_9PEZI</name>
<dbReference type="OrthoDB" id="2348401at2759"/>
<protein>
    <recommendedName>
        <fullName evidence="4">Chaperone/heat shock protein Hsp12</fullName>
    </recommendedName>
</protein>
<evidence type="ECO:0000256" key="1">
    <source>
        <dbReference type="SAM" id="MobiDB-lite"/>
    </source>
</evidence>
<sequence length="89" mass="9381">MASDLGRKDFSTKAKESMTPDSTKSTGQKVTESITGAGDKIARAGPDSQKSTGQSLGDKVGRSKDEHVHGGTHESIMDKAKHALGMDKH</sequence>
<evidence type="ECO:0008006" key="4">
    <source>
        <dbReference type="Google" id="ProtNLM"/>
    </source>
</evidence>